<accession>A0ABQ7G6H0</accession>
<dbReference type="PANTHER" id="PTHR47236">
    <property type="entry name" value="GENE, 32742-RELATED-RELATED"/>
    <property type="match status" value="1"/>
</dbReference>
<dbReference type="Proteomes" id="UP000815325">
    <property type="component" value="Unassembled WGS sequence"/>
</dbReference>
<feature type="compositionally biased region" description="Acidic residues" evidence="2">
    <location>
        <begin position="772"/>
        <end position="795"/>
    </location>
</feature>
<feature type="region of interest" description="Disordered" evidence="2">
    <location>
        <begin position="568"/>
        <end position="589"/>
    </location>
</feature>
<feature type="compositionally biased region" description="Low complexity" evidence="2">
    <location>
        <begin position="573"/>
        <end position="585"/>
    </location>
</feature>
<keyword evidence="4" id="KW-1185">Reference proteome</keyword>
<feature type="region of interest" description="Disordered" evidence="2">
    <location>
        <begin position="1"/>
        <end position="31"/>
    </location>
</feature>
<name>A0ABQ7G6H0_DUNSA</name>
<evidence type="ECO:0000313" key="3">
    <source>
        <dbReference type="EMBL" id="KAF5830206.1"/>
    </source>
</evidence>
<feature type="region of interest" description="Disordered" evidence="2">
    <location>
        <begin position="394"/>
        <end position="526"/>
    </location>
</feature>
<comment type="caution">
    <text evidence="3">The sequence shown here is derived from an EMBL/GenBank/DDBJ whole genome shotgun (WGS) entry which is preliminary data.</text>
</comment>
<evidence type="ECO:0000256" key="2">
    <source>
        <dbReference type="SAM" id="MobiDB-lite"/>
    </source>
</evidence>
<sequence>MPGKGKNSKKLRELEEQLHEAEKSNQQKEQELKAFQQAVRDARQQVEELERDNASTAQLEQTVQQLLTRQRETTREYSDYENRVLLLELQSLVDRYRMMDVEHLEDDNHQLREEVFRLQAENMQLSRAVSENSMRTRRDLARIEIAMEGTVRERLLAARKTIMDQLTSQLDVKTRLLLNIHGELQEAMISLADQVTVLDDKYRTLSMQRRQFKVDSELGESMSKLQSRQLVVLRHQLDHAFLVNSDQKARLEKEEARAEQADAEAQRANAMAFRLTRELEKMRGITNGPKQPGLQESDSDSAFGLAGEEFETEVASLSRQLAHVKARQERMAQQRDHWRDRCLLYERACSQLQASLHALQGQVQLRLPSGHTQGITSVWSSKADADGTLGKLVEAGGQGQSKGSFQGWERSEDGNGSEVHGAMLSTKGGAGDSAGRAAGGEWLRGTAVRAQSARMRRSGVGVGSAGRPTSAAAAMQGLHQSQGAHGNTRGQNSGSATGSGVLGSSESGSRSVVVGDQDGAVKPKMRPATAAVVPRAQMAPARPFSAAAAAPASGARARPLSSKLTCASVMPRSSSSGHSTYPSTPRDSAAVLRRDMGRETLGREGVDAQVGNAHQGGLRPGSAHIASVEPGNARRAGVRPGSAVAAGGDNHRGGTGRRMGRINAAQVGWLSGLQPGWMGSQGLQQLNNQLSNAGISTAVALPVGGRMQASPEGELGMERSSDERLCRAPYSQPQLLQQQGLLEEDRGMHGRGLGGHREGGLAFPADMAIAEEEEEDGEGEEGVAEDDGGNSEDLDNVCWEEGRGLQQQQQQQQEYLPPDDQQQLWQEEQQQGQREHQEQRGEQVWQEQQQRQQQWLLEQQQQVLPLPGQQVQQQQQQQQQQQELRQQQRQQAAQQAVQGRQEEQQIQRLTSQGVPALPTAPSRLYSNEPEPFQVLYPNPAAHERCSRAPVLSTSPQRKQRKYAGSLRYFSEPHSDVLVPKSPRSSHPMSLLQQQQQLGQEGFHEASVRSADAAPPAFQPPVAAHRQLSAKKKALRLQDDPSVMFVSRQAHTKR</sequence>
<feature type="compositionally biased region" description="Low complexity" evidence="2">
    <location>
        <begin position="990"/>
        <end position="999"/>
    </location>
</feature>
<dbReference type="EMBL" id="MU070068">
    <property type="protein sequence ID" value="KAF5830206.1"/>
    <property type="molecule type" value="Genomic_DNA"/>
</dbReference>
<gene>
    <name evidence="3" type="ORF">DUNSADRAFT_14893</name>
</gene>
<evidence type="ECO:0008006" key="5">
    <source>
        <dbReference type="Google" id="ProtNLM"/>
    </source>
</evidence>
<feature type="region of interest" description="Disordered" evidence="2">
    <location>
        <begin position="772"/>
        <end position="846"/>
    </location>
</feature>
<feature type="compositionally biased region" description="Low complexity" evidence="2">
    <location>
        <begin position="1010"/>
        <end position="1023"/>
    </location>
</feature>
<proteinExistence type="predicted"/>
<feature type="region of interest" description="Disordered" evidence="2">
    <location>
        <begin position="866"/>
        <end position="1037"/>
    </location>
</feature>
<feature type="compositionally biased region" description="Low complexity" evidence="2">
    <location>
        <begin position="866"/>
        <end position="899"/>
    </location>
</feature>
<feature type="compositionally biased region" description="Polar residues" evidence="2">
    <location>
        <begin position="478"/>
        <end position="496"/>
    </location>
</feature>
<reference evidence="3" key="1">
    <citation type="submission" date="2017-08" db="EMBL/GenBank/DDBJ databases">
        <authorList>
            <person name="Polle J.E."/>
            <person name="Barry K."/>
            <person name="Cushman J."/>
            <person name="Schmutz J."/>
            <person name="Tran D."/>
            <person name="Hathwaick L.T."/>
            <person name="Yim W.C."/>
            <person name="Jenkins J."/>
            <person name="Mckie-Krisberg Z.M."/>
            <person name="Prochnik S."/>
            <person name="Lindquist E."/>
            <person name="Dockter R.B."/>
            <person name="Adam C."/>
            <person name="Molina H."/>
            <person name="Bunkerborg J."/>
            <person name="Jin E."/>
            <person name="Buchheim M."/>
            <person name="Magnuson J."/>
        </authorList>
    </citation>
    <scope>NUCLEOTIDE SEQUENCE</scope>
    <source>
        <strain evidence="3">CCAP 19/18</strain>
    </source>
</reference>
<feature type="region of interest" description="Disordered" evidence="2">
    <location>
        <begin position="633"/>
        <end position="657"/>
    </location>
</feature>
<feature type="compositionally biased region" description="Low complexity" evidence="2">
    <location>
        <begin position="805"/>
        <end position="832"/>
    </location>
</feature>
<feature type="coiled-coil region" evidence="1">
    <location>
        <begin position="244"/>
        <end position="278"/>
    </location>
</feature>
<evidence type="ECO:0000313" key="4">
    <source>
        <dbReference type="Proteomes" id="UP000815325"/>
    </source>
</evidence>
<feature type="compositionally biased region" description="Basic and acidic residues" evidence="2">
    <location>
        <begin position="10"/>
        <end position="31"/>
    </location>
</feature>
<organism evidence="3 4">
    <name type="scientific">Dunaliella salina</name>
    <name type="common">Green alga</name>
    <name type="synonym">Protococcus salinus</name>
    <dbReference type="NCBI Taxonomy" id="3046"/>
    <lineage>
        <taxon>Eukaryota</taxon>
        <taxon>Viridiplantae</taxon>
        <taxon>Chlorophyta</taxon>
        <taxon>core chlorophytes</taxon>
        <taxon>Chlorophyceae</taxon>
        <taxon>CS clade</taxon>
        <taxon>Chlamydomonadales</taxon>
        <taxon>Dunaliellaceae</taxon>
        <taxon>Dunaliella</taxon>
    </lineage>
</organism>
<keyword evidence="1" id="KW-0175">Coiled coil</keyword>
<feature type="compositionally biased region" description="Low complexity" evidence="2">
    <location>
        <begin position="498"/>
        <end position="515"/>
    </location>
</feature>
<dbReference type="PANTHER" id="PTHR47236:SF4">
    <property type="entry name" value="GENE 9195-RELATED"/>
    <property type="match status" value="1"/>
</dbReference>
<protein>
    <recommendedName>
        <fullName evidence="5">Cilia- and flagella-associated protein 157</fullName>
    </recommendedName>
</protein>
<evidence type="ECO:0000256" key="1">
    <source>
        <dbReference type="SAM" id="Coils"/>
    </source>
</evidence>